<dbReference type="InterPro" id="IPR058647">
    <property type="entry name" value="BSH_CzcB-like"/>
</dbReference>
<keyword evidence="7" id="KW-1185">Reference proteome</keyword>
<dbReference type="Gene3D" id="2.40.30.170">
    <property type="match status" value="1"/>
</dbReference>
<dbReference type="AlphaFoldDB" id="A0A4R5DHH7"/>
<name>A0A4R5DHH7_9BACT</name>
<evidence type="ECO:0000259" key="5">
    <source>
        <dbReference type="Pfam" id="PF25989"/>
    </source>
</evidence>
<comment type="caution">
    <text evidence="6">The sequence shown here is derived from an EMBL/GenBank/DDBJ whole genome shotgun (WGS) entry which is preliminary data.</text>
</comment>
<dbReference type="GO" id="GO:1990281">
    <property type="term" value="C:efflux pump complex"/>
    <property type="evidence" value="ECO:0007669"/>
    <property type="project" value="TreeGrafter"/>
</dbReference>
<keyword evidence="2" id="KW-0732">Signal</keyword>
<evidence type="ECO:0000259" key="3">
    <source>
        <dbReference type="Pfam" id="PF25954"/>
    </source>
</evidence>
<evidence type="ECO:0000259" key="4">
    <source>
        <dbReference type="Pfam" id="PF25973"/>
    </source>
</evidence>
<feature type="chain" id="PRO_5020296458" evidence="2">
    <location>
        <begin position="24"/>
        <end position="367"/>
    </location>
</feature>
<dbReference type="PANTHER" id="PTHR30469:SF37">
    <property type="entry name" value="RAGD PROTEIN"/>
    <property type="match status" value="1"/>
</dbReference>
<feature type="domain" description="CzcB-like barrel-sandwich hybrid" evidence="4">
    <location>
        <begin position="70"/>
        <end position="205"/>
    </location>
</feature>
<dbReference type="OrthoDB" id="1114717at2"/>
<dbReference type="Pfam" id="PF25954">
    <property type="entry name" value="Beta-barrel_RND_2"/>
    <property type="match status" value="1"/>
</dbReference>
<accession>A0A4R5DHH7</accession>
<dbReference type="NCBIfam" id="TIGR01730">
    <property type="entry name" value="RND_mfp"/>
    <property type="match status" value="1"/>
</dbReference>
<dbReference type="EMBL" id="SMFL01000007">
    <property type="protein sequence ID" value="TDE13299.1"/>
    <property type="molecule type" value="Genomic_DNA"/>
</dbReference>
<dbReference type="GO" id="GO:0015562">
    <property type="term" value="F:efflux transmembrane transporter activity"/>
    <property type="evidence" value="ECO:0007669"/>
    <property type="project" value="TreeGrafter"/>
</dbReference>
<organism evidence="6 7">
    <name type="scientific">Dyadobacter psychrotolerans</name>
    <dbReference type="NCBI Taxonomy" id="2541721"/>
    <lineage>
        <taxon>Bacteria</taxon>
        <taxon>Pseudomonadati</taxon>
        <taxon>Bacteroidota</taxon>
        <taxon>Cytophagia</taxon>
        <taxon>Cytophagales</taxon>
        <taxon>Spirosomataceae</taxon>
        <taxon>Dyadobacter</taxon>
    </lineage>
</organism>
<dbReference type="Gene3D" id="2.40.50.100">
    <property type="match status" value="1"/>
</dbReference>
<feature type="signal peptide" evidence="2">
    <location>
        <begin position="1"/>
        <end position="23"/>
    </location>
</feature>
<dbReference type="SUPFAM" id="SSF111369">
    <property type="entry name" value="HlyD-like secretion proteins"/>
    <property type="match status" value="1"/>
</dbReference>
<dbReference type="RefSeq" id="WP_131960020.1">
    <property type="nucleotide sequence ID" value="NZ_SMFL01000007.1"/>
</dbReference>
<sequence length="367" mass="40513">MMHINKNSLVLFLGALLSMGINGCGSEPETENQAKPEVKGPAMVQVITPIEDQPDYKLTLPGELKPYEQVSLFPKIKGFVKTISVDRGSLVRKGQVLAVLEAPEVSQRFQSARSDQQKFYEEYQLSRQTYERILKATQKDGSVAAIELDRTKSKLRSDSAAYQSAISNARSFGQLEQYLKIISPFDGVVVERNVSVGALVGENNTMPLLVIAQNKKLRLTVAIPEKHAQSLGENTRVDFTVSNRPGKIFHSVLSRKSQVLEQQNRSVTAEFDVENQDGSLDGGEYAQVTMTLWRPDSTLWVPASSVVHAQSGTFVLVVENDSVKKVDVSEGTRKDSLQEVFGSLTNKDKVVKNGSEELLNNGKVKVN</sequence>
<dbReference type="InterPro" id="IPR006143">
    <property type="entry name" value="RND_pump_MFP"/>
</dbReference>
<protein>
    <submittedName>
        <fullName evidence="6">Efflux RND transporter periplasmic adaptor subunit</fullName>
    </submittedName>
</protein>
<evidence type="ECO:0000256" key="1">
    <source>
        <dbReference type="ARBA" id="ARBA00009477"/>
    </source>
</evidence>
<dbReference type="Pfam" id="PF25989">
    <property type="entry name" value="YknX_C"/>
    <property type="match status" value="1"/>
</dbReference>
<dbReference type="Gene3D" id="2.40.420.20">
    <property type="match status" value="1"/>
</dbReference>
<dbReference type="Proteomes" id="UP000294850">
    <property type="component" value="Unassembled WGS sequence"/>
</dbReference>
<reference evidence="6 7" key="1">
    <citation type="submission" date="2019-03" db="EMBL/GenBank/DDBJ databases">
        <title>Dyadobacter AR-3-6 sp. nov., isolated from arctic soil.</title>
        <authorList>
            <person name="Chaudhary D.K."/>
        </authorList>
    </citation>
    <scope>NUCLEOTIDE SEQUENCE [LARGE SCALE GENOMIC DNA]</scope>
    <source>
        <strain evidence="6 7">AR-3-6</strain>
    </source>
</reference>
<feature type="domain" description="CusB-like beta-barrel" evidence="3">
    <location>
        <begin position="219"/>
        <end position="290"/>
    </location>
</feature>
<evidence type="ECO:0000313" key="7">
    <source>
        <dbReference type="Proteomes" id="UP000294850"/>
    </source>
</evidence>
<dbReference type="PANTHER" id="PTHR30469">
    <property type="entry name" value="MULTIDRUG RESISTANCE PROTEIN MDTA"/>
    <property type="match status" value="1"/>
</dbReference>
<feature type="domain" description="YknX-like C-terminal permuted SH3-like" evidence="5">
    <location>
        <begin position="300"/>
        <end position="365"/>
    </location>
</feature>
<dbReference type="Pfam" id="PF25973">
    <property type="entry name" value="BSH_CzcB"/>
    <property type="match status" value="1"/>
</dbReference>
<evidence type="ECO:0000256" key="2">
    <source>
        <dbReference type="SAM" id="SignalP"/>
    </source>
</evidence>
<gene>
    <name evidence="6" type="ORF">E0F88_19825</name>
</gene>
<dbReference type="Gene3D" id="1.10.287.470">
    <property type="entry name" value="Helix hairpin bin"/>
    <property type="match status" value="1"/>
</dbReference>
<dbReference type="InterPro" id="IPR058792">
    <property type="entry name" value="Beta-barrel_RND_2"/>
</dbReference>
<dbReference type="InterPro" id="IPR058637">
    <property type="entry name" value="YknX-like_C"/>
</dbReference>
<evidence type="ECO:0000313" key="6">
    <source>
        <dbReference type="EMBL" id="TDE13299.1"/>
    </source>
</evidence>
<proteinExistence type="inferred from homology"/>
<comment type="similarity">
    <text evidence="1">Belongs to the membrane fusion protein (MFP) (TC 8.A.1) family.</text>
</comment>